<evidence type="ECO:0000313" key="1">
    <source>
        <dbReference type="EMBL" id="GGF38985.1"/>
    </source>
</evidence>
<sequence>MTDTTMQSLLDVHRTELNTRDTTIERMKFDAEKTKNYNDMRVGELERDREKRAARAAQLERENKEFVKIIDDRDAQIAKLQQATESLNQLLTSERSAFSAYRDTHPDTNGDDA</sequence>
<reference evidence="2" key="1">
    <citation type="journal article" date="2019" name="Int. J. Syst. Evol. Microbiol.">
        <title>The Global Catalogue of Microorganisms (GCM) 10K type strain sequencing project: providing services to taxonomists for standard genome sequencing and annotation.</title>
        <authorList>
            <consortium name="The Broad Institute Genomics Platform"/>
            <consortium name="The Broad Institute Genome Sequencing Center for Infectious Disease"/>
            <person name="Wu L."/>
            <person name="Ma J."/>
        </authorList>
    </citation>
    <scope>NUCLEOTIDE SEQUENCE [LARGE SCALE GENOMIC DNA]</scope>
    <source>
        <strain evidence="2">CCM 7855</strain>
    </source>
</reference>
<dbReference type="RefSeq" id="WP_188491964.1">
    <property type="nucleotide sequence ID" value="NZ_BMCS01000003.1"/>
</dbReference>
<evidence type="ECO:0000313" key="2">
    <source>
        <dbReference type="Proteomes" id="UP000632454"/>
    </source>
</evidence>
<gene>
    <name evidence="1" type="ORF">GCM10007298_38360</name>
</gene>
<proteinExistence type="predicted"/>
<name>A0ABQ1V4U3_9NOCA</name>
<dbReference type="Proteomes" id="UP000632454">
    <property type="component" value="Unassembled WGS sequence"/>
</dbReference>
<keyword evidence="2" id="KW-1185">Reference proteome</keyword>
<dbReference type="EMBL" id="BMCS01000003">
    <property type="protein sequence ID" value="GGF38985.1"/>
    <property type="molecule type" value="Genomic_DNA"/>
</dbReference>
<comment type="caution">
    <text evidence="1">The sequence shown here is derived from an EMBL/GenBank/DDBJ whole genome shotgun (WGS) entry which is preliminary data.</text>
</comment>
<protein>
    <submittedName>
        <fullName evidence="1">Uncharacterized protein</fullName>
    </submittedName>
</protein>
<accession>A0ABQ1V4U3</accession>
<organism evidence="1 2">
    <name type="scientific">Williamsia phyllosphaerae</name>
    <dbReference type="NCBI Taxonomy" id="885042"/>
    <lineage>
        <taxon>Bacteria</taxon>
        <taxon>Bacillati</taxon>
        <taxon>Actinomycetota</taxon>
        <taxon>Actinomycetes</taxon>
        <taxon>Mycobacteriales</taxon>
        <taxon>Nocardiaceae</taxon>
        <taxon>Williamsia</taxon>
    </lineage>
</organism>